<keyword evidence="3" id="KW-1003">Cell membrane</keyword>
<feature type="transmembrane region" description="Helical" evidence="9">
    <location>
        <begin position="6"/>
        <end position="23"/>
    </location>
</feature>
<protein>
    <submittedName>
        <fullName evidence="10">PTS mannose transporter subunit IICD</fullName>
    </submittedName>
</protein>
<keyword evidence="11" id="KW-1185">Reference proteome</keyword>
<feature type="transmembrane region" description="Helical" evidence="9">
    <location>
        <begin position="93"/>
        <end position="117"/>
    </location>
</feature>
<reference evidence="11" key="1">
    <citation type="submission" date="2018-09" db="EMBL/GenBank/DDBJ databases">
        <title>Draft Genome Sequence of Mediterraneibacter sp. KCTC 15684.</title>
        <authorList>
            <person name="Kim J.S."/>
            <person name="Han K.I."/>
            <person name="Suh M.K."/>
            <person name="Lee K.C."/>
            <person name="Eom M.K."/>
            <person name="Lee J.H."/>
            <person name="Park S.H."/>
            <person name="Kang S.W."/>
            <person name="Park J.E."/>
            <person name="Oh B.S."/>
            <person name="Yu S.Y."/>
            <person name="Choi S.H."/>
            <person name="Lee D.H."/>
            <person name="Yoon H."/>
            <person name="Kim B."/>
            <person name="Yang S.J."/>
            <person name="Lee J.S."/>
        </authorList>
    </citation>
    <scope>NUCLEOTIDE SEQUENCE [LARGE SCALE GENOMIC DNA]</scope>
    <source>
        <strain evidence="11">KCTC 15684</strain>
    </source>
</reference>
<dbReference type="InterPro" id="IPR004700">
    <property type="entry name" value="PTS_IIC_man"/>
</dbReference>
<dbReference type="Pfam" id="PF03609">
    <property type="entry name" value="EII-Sor"/>
    <property type="match status" value="1"/>
</dbReference>
<gene>
    <name evidence="10" type="ORF">KGMB01110_17200</name>
</gene>
<evidence type="ECO:0000256" key="8">
    <source>
        <dbReference type="ARBA" id="ARBA00023136"/>
    </source>
</evidence>
<dbReference type="RefSeq" id="WP_119298053.1">
    <property type="nucleotide sequence ID" value="NZ_BHGK01000001.1"/>
</dbReference>
<evidence type="ECO:0000313" key="11">
    <source>
        <dbReference type="Proteomes" id="UP000265643"/>
    </source>
</evidence>
<evidence type="ECO:0000256" key="6">
    <source>
        <dbReference type="ARBA" id="ARBA00022692"/>
    </source>
</evidence>
<keyword evidence="6 9" id="KW-0812">Transmembrane</keyword>
<keyword evidence="2" id="KW-0813">Transport</keyword>
<accession>A0A391P066</accession>
<evidence type="ECO:0000256" key="1">
    <source>
        <dbReference type="ARBA" id="ARBA00004651"/>
    </source>
</evidence>
<comment type="caution">
    <text evidence="10">The sequence shown here is derived from an EMBL/GenBank/DDBJ whole genome shotgun (WGS) entry which is preliminary data.</text>
</comment>
<dbReference type="PROSITE" id="PS51106">
    <property type="entry name" value="PTS_EIIC_TYPE_4"/>
    <property type="match status" value="1"/>
</dbReference>
<name>A0A391P066_9FIRM</name>
<feature type="transmembrane region" description="Helical" evidence="9">
    <location>
        <begin position="205"/>
        <end position="230"/>
    </location>
</feature>
<dbReference type="GO" id="GO:0009401">
    <property type="term" value="P:phosphoenolpyruvate-dependent sugar phosphotransferase system"/>
    <property type="evidence" value="ECO:0007669"/>
    <property type="project" value="UniProtKB-KW"/>
</dbReference>
<feature type="transmembrane region" description="Helical" evidence="9">
    <location>
        <begin position="137"/>
        <end position="158"/>
    </location>
</feature>
<dbReference type="PANTHER" id="PTHR32502">
    <property type="entry name" value="N-ACETYLGALACTOSAMINE PERMEASE II COMPONENT-RELATED"/>
    <property type="match status" value="1"/>
</dbReference>
<evidence type="ECO:0000256" key="3">
    <source>
        <dbReference type="ARBA" id="ARBA00022475"/>
    </source>
</evidence>
<proteinExistence type="predicted"/>
<keyword evidence="4" id="KW-0762">Sugar transport</keyword>
<dbReference type="AlphaFoldDB" id="A0A391P066"/>
<keyword evidence="5" id="KW-0598">Phosphotransferase system</keyword>
<sequence>MVNALLVTLILIVCNFINYWFGYTFTTQPIIVAPLVGLVLGDMQAGIICGATYELIFLGAVNIGGIVPSDATSGAAIGTSFTILTGMTADTSLALAIPAGLLCGQFMMLIFTLRSFFNPSIDKLVEKADAKGIDIMAFAQTIIFCILVSLPTFFAVSFGASAVEAVVNSLPAVITEGLTVASGLLAAVGFGLLLKVIWSKKLAVFFFVGYFLAAYLEVPIMGVAMAGILYCIIDFSVSGRNKLSTAVNNSSEEDLFDE</sequence>
<evidence type="ECO:0000256" key="4">
    <source>
        <dbReference type="ARBA" id="ARBA00022597"/>
    </source>
</evidence>
<evidence type="ECO:0000256" key="7">
    <source>
        <dbReference type="ARBA" id="ARBA00022989"/>
    </source>
</evidence>
<evidence type="ECO:0000256" key="5">
    <source>
        <dbReference type="ARBA" id="ARBA00022683"/>
    </source>
</evidence>
<feature type="transmembrane region" description="Helical" evidence="9">
    <location>
        <begin position="30"/>
        <end position="53"/>
    </location>
</feature>
<dbReference type="GO" id="GO:0005886">
    <property type="term" value="C:plasma membrane"/>
    <property type="evidence" value="ECO:0007669"/>
    <property type="project" value="UniProtKB-SubCell"/>
</dbReference>
<evidence type="ECO:0000313" key="10">
    <source>
        <dbReference type="EMBL" id="GCA67284.1"/>
    </source>
</evidence>
<evidence type="ECO:0000256" key="9">
    <source>
        <dbReference type="SAM" id="Phobius"/>
    </source>
</evidence>
<dbReference type="EMBL" id="BHGK01000001">
    <property type="protein sequence ID" value="GCA67284.1"/>
    <property type="molecule type" value="Genomic_DNA"/>
</dbReference>
<comment type="subcellular location">
    <subcellularLocation>
        <location evidence="1">Cell membrane</location>
        <topology evidence="1">Multi-pass membrane protein</topology>
    </subcellularLocation>
</comment>
<organism evidence="10 11">
    <name type="scientific">Mediterraneibacter butyricigenes</name>
    <dbReference type="NCBI Taxonomy" id="2316025"/>
    <lineage>
        <taxon>Bacteria</taxon>
        <taxon>Bacillati</taxon>
        <taxon>Bacillota</taxon>
        <taxon>Clostridia</taxon>
        <taxon>Lachnospirales</taxon>
        <taxon>Lachnospiraceae</taxon>
        <taxon>Mediterraneibacter</taxon>
    </lineage>
</organism>
<keyword evidence="8 9" id="KW-0472">Membrane</keyword>
<keyword evidence="7 9" id="KW-1133">Transmembrane helix</keyword>
<dbReference type="Proteomes" id="UP000265643">
    <property type="component" value="Unassembled WGS sequence"/>
</dbReference>
<feature type="transmembrane region" description="Helical" evidence="9">
    <location>
        <begin position="178"/>
        <end position="198"/>
    </location>
</feature>
<dbReference type="InterPro" id="IPR050303">
    <property type="entry name" value="GatZ_KbaZ_carbometab"/>
</dbReference>
<dbReference type="PANTHER" id="PTHR32502:SF8">
    <property type="entry name" value="N-ACETYLGALACTOSAMINE PERMEASE IIC COMPONENT 1"/>
    <property type="match status" value="1"/>
</dbReference>
<evidence type="ECO:0000256" key="2">
    <source>
        <dbReference type="ARBA" id="ARBA00022448"/>
    </source>
</evidence>